<organism evidence="2 3">
    <name type="scientific">Thermaurantimonas aggregans</name>
    <dbReference type="NCBI Taxonomy" id="2173829"/>
    <lineage>
        <taxon>Bacteria</taxon>
        <taxon>Pseudomonadati</taxon>
        <taxon>Bacteroidota</taxon>
        <taxon>Flavobacteriia</taxon>
        <taxon>Flavobacteriales</taxon>
        <taxon>Schleiferiaceae</taxon>
        <taxon>Thermaurantimonas</taxon>
    </lineage>
</organism>
<reference evidence="2 3" key="1">
    <citation type="submission" date="2018-11" db="EMBL/GenBank/DDBJ databases">
        <title>Schleiferia aggregans sp. nov., a moderately thermophilic heterotrophic bacterium isolated from microbial mats at a terrestrial hot spring.</title>
        <authorList>
            <person name="Iino T."/>
            <person name="Ohkuma M."/>
            <person name="Haruta S."/>
        </authorList>
    </citation>
    <scope>NUCLEOTIDE SEQUENCE [LARGE SCALE GENOMIC DNA]</scope>
    <source>
        <strain evidence="2 3">LA</strain>
    </source>
</reference>
<dbReference type="PROSITE" id="PS51379">
    <property type="entry name" value="4FE4S_FER_2"/>
    <property type="match status" value="3"/>
</dbReference>
<evidence type="ECO:0000259" key="1">
    <source>
        <dbReference type="PROSITE" id="PS51379"/>
    </source>
</evidence>
<gene>
    <name evidence="2" type="primary">actB</name>
    <name evidence="2" type="ORF">JCM31826_06720</name>
</gene>
<sequence>MASNKKYWKSEEELHNPSLVENLAANEFPNSTESLFAASEKLLNATTTTRRDFLKYLGFSTAAATLAACEAPVIESIPYVTAPDKLVPGIATYFASLYDDGNDYAAILVKTREGRPIKFEPNKDAKINSGTNARVQAAVLNLYDGTRLRNPKKDGNDIDWDQFDREIVDGIKKAADAGRIFALVTPTINSPATRSLIEKYRSSYNNFTHIEIDAFSASKALDAWEQATGVRKFPLYHLDKADVIVSFGCDFLNGIHGQSVESDYASRRVPGPEMSKHIQIEANMSLSGANADKRIKLKASENTAALLALYNAIAKKIGAESAKTVSTSIDGEIVKIAELLVSKKGKSLVLNGYNDKDAEMVAIAINLLLENFGSTISKSQYNNLRTGDDKKFIQLVENMEKGQVGAVIFAGVNPAYNKVNAERLKNALAKVPTTVCFADKMHETASIVQYVGAANHMCESWGDGSPCTGVTHFMQPTISNLFNTRQWQQCLLSWMGQDPNYYAYLKSFYSNYNFNEVLHDGYYISSETASININLTPAALASVVLPKDASNGLELVVYQKTSLGTGELANNPWLQEMPDPITRASWDNYVTMSRTDAEKLGVINRNVSNGALNGSYVTLTYGDVKLEKVPVIIQPGQAEGTIGLAVGYGRSGMGKVADGVGVNAYALTGTEHYLTGVIIEKAEGEHEFACVQLHHTMMGRNIVKEVSLEDYINKPAQDGGNGWNEKPKFETYKGPLTAKETSLWTEFDHETGHFWNMSIDLNLCTGCGACVIACHAENNVPVVGKKEVRVSRDMHWLRIDRYYSSDMTEELAEEKGLSAIKKFEEMEKPSDNPQVVFQPVMCQHCNHAPCETVCPVAATTHSAEGLNHMTYNRCIGTRYCANNCPYKVRRFNWFLYSENPEQFEINYAMNDDLGKMVLNPDVTLRSRGVMEKCSFCIQRIQLGKLQAKKEGRKIMDGEIQTACMSACSTGAIVFGDANDKESHVAALKADKRMYYLLEEVGTNPSVFYQTKVRNLV</sequence>
<dbReference type="OrthoDB" id="9779457at2"/>
<evidence type="ECO:0000313" key="3">
    <source>
        <dbReference type="Proteomes" id="UP000286715"/>
    </source>
</evidence>
<feature type="domain" description="4Fe-4S ferredoxin-type" evidence="1">
    <location>
        <begin position="833"/>
        <end position="864"/>
    </location>
</feature>
<dbReference type="InterPro" id="IPR030948">
    <property type="entry name" value="TAT_var_transloc_signal_dom"/>
</dbReference>
<dbReference type="InterPro" id="IPR006311">
    <property type="entry name" value="TAT_signal"/>
</dbReference>
<accession>A0A401XJL3</accession>
<dbReference type="PANTHER" id="PTHR42783">
    <property type="entry name" value="GLUTAMATE SYNTHASE [NADPH] SMALL CHAIN"/>
    <property type="match status" value="1"/>
</dbReference>
<dbReference type="AlphaFoldDB" id="A0A401XJL3"/>
<comment type="caution">
    <text evidence="2">The sequence shown here is derived from an EMBL/GenBank/DDBJ whole genome shotgun (WGS) entry which is preliminary data.</text>
</comment>
<dbReference type="PANTHER" id="PTHR42783:SF3">
    <property type="entry name" value="GLUTAMATE SYNTHASE [NADPH] SMALL CHAIN-RELATED"/>
    <property type="match status" value="1"/>
</dbReference>
<feature type="domain" description="4Fe-4S ferredoxin-type" evidence="1">
    <location>
        <begin position="755"/>
        <end position="785"/>
    </location>
</feature>
<dbReference type="Pfam" id="PF12838">
    <property type="entry name" value="Fer4_7"/>
    <property type="match status" value="1"/>
</dbReference>
<proteinExistence type="predicted"/>
<dbReference type="EMBL" id="BHZE01000004">
    <property type="protein sequence ID" value="GCD77190.1"/>
    <property type="molecule type" value="Genomic_DNA"/>
</dbReference>
<dbReference type="SUPFAM" id="SSF54862">
    <property type="entry name" value="4Fe-4S ferredoxins"/>
    <property type="match status" value="1"/>
</dbReference>
<dbReference type="SUPFAM" id="SSF53706">
    <property type="entry name" value="Formate dehydrogenase/DMSO reductase, domains 1-3"/>
    <property type="match status" value="1"/>
</dbReference>
<evidence type="ECO:0000313" key="2">
    <source>
        <dbReference type="EMBL" id="GCD77190.1"/>
    </source>
</evidence>
<dbReference type="NCBIfam" id="TIGR04519">
    <property type="entry name" value="MoCo_extend_TAT"/>
    <property type="match status" value="1"/>
</dbReference>
<dbReference type="Proteomes" id="UP000286715">
    <property type="component" value="Unassembled WGS sequence"/>
</dbReference>
<dbReference type="InterPro" id="IPR017896">
    <property type="entry name" value="4Fe4S_Fe-S-bd"/>
</dbReference>
<protein>
    <submittedName>
        <fullName evidence="2">Quinol:cytochrome C oxidoreductase</fullName>
    </submittedName>
</protein>
<dbReference type="CDD" id="cd10551">
    <property type="entry name" value="PsrB"/>
    <property type="match status" value="1"/>
</dbReference>
<dbReference type="Gene3D" id="3.30.70.20">
    <property type="match status" value="2"/>
</dbReference>
<dbReference type="RefSeq" id="WP_124397245.1">
    <property type="nucleotide sequence ID" value="NZ_BHZE01000004.1"/>
</dbReference>
<dbReference type="PROSITE" id="PS51318">
    <property type="entry name" value="TAT"/>
    <property type="match status" value="1"/>
</dbReference>
<keyword evidence="3" id="KW-1185">Reference proteome</keyword>
<name>A0A401XJL3_9FLAO</name>
<dbReference type="CDD" id="cd02784">
    <property type="entry name" value="MopB_CT_PHLH"/>
    <property type="match status" value="1"/>
</dbReference>
<feature type="domain" description="4Fe-4S ferredoxin-type" evidence="1">
    <location>
        <begin position="865"/>
        <end position="894"/>
    </location>
</feature>
<dbReference type="Gene3D" id="3.40.50.740">
    <property type="match status" value="1"/>
</dbReference>